<protein>
    <submittedName>
        <fullName evidence="2">Uncharacterized protein</fullName>
    </submittedName>
</protein>
<comment type="caution">
    <text evidence="2">The sequence shown here is derived from an EMBL/GenBank/DDBJ whole genome shotgun (WGS) entry which is preliminary data.</text>
</comment>
<feature type="region of interest" description="Disordered" evidence="1">
    <location>
        <begin position="1"/>
        <end position="30"/>
    </location>
</feature>
<dbReference type="AlphaFoldDB" id="A0A0F9K1K1"/>
<proteinExistence type="predicted"/>
<feature type="region of interest" description="Disordered" evidence="1">
    <location>
        <begin position="75"/>
        <end position="99"/>
    </location>
</feature>
<sequence length="99" mass="10497">MATKEFEQAGSTSGQRLASLKATHPPKSGADRFAENVLERSPEIAGLLAPPTAAPDGSRFNDLSRTELLEVLRAAKGRPHSMSPDQAAQVSDALREIDG</sequence>
<evidence type="ECO:0000313" key="2">
    <source>
        <dbReference type="EMBL" id="KKM75934.1"/>
    </source>
</evidence>
<dbReference type="EMBL" id="LAZR01008892">
    <property type="protein sequence ID" value="KKM75934.1"/>
    <property type="molecule type" value="Genomic_DNA"/>
</dbReference>
<gene>
    <name evidence="2" type="ORF">LCGC14_1385230</name>
</gene>
<organism evidence="2">
    <name type="scientific">marine sediment metagenome</name>
    <dbReference type="NCBI Taxonomy" id="412755"/>
    <lineage>
        <taxon>unclassified sequences</taxon>
        <taxon>metagenomes</taxon>
        <taxon>ecological metagenomes</taxon>
    </lineage>
</organism>
<accession>A0A0F9K1K1</accession>
<name>A0A0F9K1K1_9ZZZZ</name>
<evidence type="ECO:0000256" key="1">
    <source>
        <dbReference type="SAM" id="MobiDB-lite"/>
    </source>
</evidence>
<reference evidence="2" key="1">
    <citation type="journal article" date="2015" name="Nature">
        <title>Complex archaea that bridge the gap between prokaryotes and eukaryotes.</title>
        <authorList>
            <person name="Spang A."/>
            <person name="Saw J.H."/>
            <person name="Jorgensen S.L."/>
            <person name="Zaremba-Niedzwiedzka K."/>
            <person name="Martijn J."/>
            <person name="Lind A.E."/>
            <person name="van Eijk R."/>
            <person name="Schleper C."/>
            <person name="Guy L."/>
            <person name="Ettema T.J."/>
        </authorList>
    </citation>
    <scope>NUCLEOTIDE SEQUENCE</scope>
</reference>